<feature type="transmembrane region" description="Helical" evidence="1">
    <location>
        <begin position="32"/>
        <end position="57"/>
    </location>
</feature>
<reference evidence="2 3" key="1">
    <citation type="journal article" date="2015" name="Nature">
        <title>rRNA introns, odd ribosomes, and small enigmatic genomes across a large radiation of phyla.</title>
        <authorList>
            <person name="Brown C.T."/>
            <person name="Hug L.A."/>
            <person name="Thomas B.C."/>
            <person name="Sharon I."/>
            <person name="Castelle C.J."/>
            <person name="Singh A."/>
            <person name="Wilkins M.J."/>
            <person name="Williams K.H."/>
            <person name="Banfield J.F."/>
        </authorList>
    </citation>
    <scope>NUCLEOTIDE SEQUENCE [LARGE SCALE GENOMIC DNA]</scope>
</reference>
<organism evidence="2 3">
    <name type="scientific">Candidatus Collierbacteria bacterium GW2011_GWC2_44_18</name>
    <dbReference type="NCBI Taxonomy" id="1618392"/>
    <lineage>
        <taxon>Bacteria</taxon>
        <taxon>Candidatus Collieribacteriota</taxon>
    </lineage>
</organism>
<dbReference type="Proteomes" id="UP000034172">
    <property type="component" value="Unassembled WGS sequence"/>
</dbReference>
<dbReference type="AlphaFoldDB" id="A0A0G1JZZ7"/>
<accession>A0A0G1JZZ7</accession>
<sequence>MDATSSVQATLSALLTPAPTISQTFGMNPFEFWAMVIGTFSTVFGVIIAVLVFVLGLQVWQQYKLREKAEKETEAIVKIAKEMTELKSKQQELFQTTLDSFQKQVVEVGKTAKEVKTISASTQGERDKVERISKEIEQKAKDLRGSAMSLGNISLGSISASAVIEPYSKNIRYVSALDEYNVAPLSTPQSLVLKGTPITFDNILTVQKKKVDEEK</sequence>
<name>A0A0G1JZZ7_9BACT</name>
<keyword evidence="1" id="KW-0812">Transmembrane</keyword>
<keyword evidence="1" id="KW-0472">Membrane</keyword>
<gene>
    <name evidence="2" type="ORF">UW41_C0006G0040</name>
</gene>
<evidence type="ECO:0000313" key="3">
    <source>
        <dbReference type="Proteomes" id="UP000034172"/>
    </source>
</evidence>
<evidence type="ECO:0000313" key="2">
    <source>
        <dbReference type="EMBL" id="KKT49472.1"/>
    </source>
</evidence>
<dbReference type="EMBL" id="LCIE01000006">
    <property type="protein sequence ID" value="KKT49472.1"/>
    <property type="molecule type" value="Genomic_DNA"/>
</dbReference>
<keyword evidence="1" id="KW-1133">Transmembrane helix</keyword>
<comment type="caution">
    <text evidence="2">The sequence shown here is derived from an EMBL/GenBank/DDBJ whole genome shotgun (WGS) entry which is preliminary data.</text>
</comment>
<evidence type="ECO:0000256" key="1">
    <source>
        <dbReference type="SAM" id="Phobius"/>
    </source>
</evidence>
<proteinExistence type="predicted"/>
<protein>
    <submittedName>
        <fullName evidence="2">Uncharacterized protein</fullName>
    </submittedName>
</protein>